<dbReference type="AlphaFoldDB" id="A0A0F6SDX2"/>
<protein>
    <submittedName>
        <fullName evidence="1">Uncharacterized protein</fullName>
    </submittedName>
</protein>
<dbReference type="Proteomes" id="UP000034883">
    <property type="component" value="Chromosome"/>
</dbReference>
<proteinExistence type="predicted"/>
<name>A0A0F6SDX2_9BACT</name>
<reference evidence="1 2" key="1">
    <citation type="submission" date="2015-03" db="EMBL/GenBank/DDBJ databases">
        <title>Genome assembly of Sandaracinus amylolyticus DSM 53668.</title>
        <authorList>
            <person name="Sharma G."/>
            <person name="Subramanian S."/>
        </authorList>
    </citation>
    <scope>NUCLEOTIDE SEQUENCE [LARGE SCALE GENOMIC DNA]</scope>
    <source>
        <strain evidence="1 2">DSM 53668</strain>
    </source>
</reference>
<gene>
    <name evidence="1" type="ORF">DB32_001338</name>
</gene>
<sequence>MGDDPASRFACGPGENGRFDDFFLKDGWYVDLELRLHPAVELIGRFDGLRGIGNVAATSPLRSESMILRYTAGLNFIPDRAFRIKLFSQLYDFSDFPDEVTIQAAVAANF</sequence>
<dbReference type="EMBL" id="CP011125">
    <property type="protein sequence ID" value="AKF04189.1"/>
    <property type="molecule type" value="Genomic_DNA"/>
</dbReference>
<dbReference type="RefSeq" id="WP_053231557.1">
    <property type="nucleotide sequence ID" value="NZ_CP011125.1"/>
</dbReference>
<dbReference type="OrthoDB" id="5516864at2"/>
<dbReference type="STRING" id="927083.DB32_001338"/>
<dbReference type="KEGG" id="samy:DB32_001338"/>
<evidence type="ECO:0000313" key="1">
    <source>
        <dbReference type="EMBL" id="AKF04189.1"/>
    </source>
</evidence>
<evidence type="ECO:0000313" key="2">
    <source>
        <dbReference type="Proteomes" id="UP000034883"/>
    </source>
</evidence>
<organism evidence="1 2">
    <name type="scientific">Sandaracinus amylolyticus</name>
    <dbReference type="NCBI Taxonomy" id="927083"/>
    <lineage>
        <taxon>Bacteria</taxon>
        <taxon>Pseudomonadati</taxon>
        <taxon>Myxococcota</taxon>
        <taxon>Polyangia</taxon>
        <taxon>Polyangiales</taxon>
        <taxon>Sandaracinaceae</taxon>
        <taxon>Sandaracinus</taxon>
    </lineage>
</organism>
<accession>A0A0F6SDX2</accession>
<keyword evidence="2" id="KW-1185">Reference proteome</keyword>